<dbReference type="RefSeq" id="WP_045097023.1">
    <property type="nucleotide sequence ID" value="NZ_LN614827.1"/>
</dbReference>
<gene>
    <name evidence="1" type="ORF">LFA_3448</name>
</gene>
<dbReference type="KEGG" id="lfa:LFA_3448"/>
<evidence type="ECO:0000313" key="1">
    <source>
        <dbReference type="EMBL" id="CEG58780.1"/>
    </source>
</evidence>
<reference evidence="2" key="1">
    <citation type="submission" date="2014-09" db="EMBL/GenBank/DDBJ databases">
        <authorList>
            <person name="Gomez-Valero L."/>
        </authorList>
    </citation>
    <scope>NUCLEOTIDE SEQUENCE [LARGE SCALE GENOMIC DNA]</scope>
    <source>
        <strain evidence="2">ATCC700992</strain>
    </source>
</reference>
<name>A0A098G9U9_9GAMM</name>
<dbReference type="EMBL" id="LN614827">
    <property type="protein sequence ID" value="CEG58780.1"/>
    <property type="molecule type" value="Genomic_DNA"/>
</dbReference>
<evidence type="ECO:0000313" key="2">
    <source>
        <dbReference type="Proteomes" id="UP000032430"/>
    </source>
</evidence>
<keyword evidence="2" id="KW-1185">Reference proteome</keyword>
<dbReference type="Proteomes" id="UP000032430">
    <property type="component" value="Chromosome I"/>
</dbReference>
<dbReference type="STRING" id="1212491.LFA_3448"/>
<dbReference type="HOGENOM" id="CLU_2423303_0_0_6"/>
<organism evidence="1 2">
    <name type="scientific">Legionella fallonii LLAP-10</name>
    <dbReference type="NCBI Taxonomy" id="1212491"/>
    <lineage>
        <taxon>Bacteria</taxon>
        <taxon>Pseudomonadati</taxon>
        <taxon>Pseudomonadota</taxon>
        <taxon>Gammaproteobacteria</taxon>
        <taxon>Legionellales</taxon>
        <taxon>Legionellaceae</taxon>
        <taxon>Legionella</taxon>
    </lineage>
</organism>
<accession>A0A098G9U9</accession>
<sequence>MVGEDKLRIAQNDKRKLSAWDKVHINDMIDTSDPAQLSIQIKTITCAKDEILVLNKDNHAGYFTKRLIQTMIHQLADRIDVAHNPISKHTD</sequence>
<protein>
    <submittedName>
        <fullName evidence="1">Uncharacterized protein</fullName>
    </submittedName>
</protein>
<dbReference type="AlphaFoldDB" id="A0A098G9U9"/>
<proteinExistence type="predicted"/>